<dbReference type="PANTHER" id="PTHR48125:SF10">
    <property type="entry name" value="OS12G0136300 PROTEIN"/>
    <property type="match status" value="1"/>
</dbReference>
<dbReference type="Pfam" id="PF05236">
    <property type="entry name" value="TAF4"/>
    <property type="match status" value="1"/>
</dbReference>
<feature type="compositionally biased region" description="Basic and acidic residues" evidence="9">
    <location>
        <begin position="512"/>
        <end position="522"/>
    </location>
</feature>
<feature type="compositionally biased region" description="Basic and acidic residues" evidence="9">
    <location>
        <begin position="869"/>
        <end position="884"/>
    </location>
</feature>
<reference evidence="11 12" key="1">
    <citation type="submission" date="2018-08" db="EMBL/GenBank/DDBJ databases">
        <title>Aphanomyces genome sequencing and annotation.</title>
        <authorList>
            <person name="Minardi D."/>
            <person name="Oidtmann B."/>
            <person name="Van Der Giezen M."/>
            <person name="Studholme D.J."/>
        </authorList>
    </citation>
    <scope>NUCLEOTIDE SEQUENCE [LARGE SCALE GENOMIC DNA]</scope>
    <source>
        <strain evidence="11 12">197901</strain>
    </source>
</reference>
<feature type="compositionally biased region" description="Low complexity" evidence="9">
    <location>
        <begin position="893"/>
        <end position="903"/>
    </location>
</feature>
<comment type="caution">
    <text evidence="11">The sequence shown here is derived from an EMBL/GenBank/DDBJ whole genome shotgun (WGS) entry which is preliminary data.</text>
</comment>
<dbReference type="GO" id="GO:0008270">
    <property type="term" value="F:zinc ion binding"/>
    <property type="evidence" value="ECO:0007669"/>
    <property type="project" value="UniProtKB-KW"/>
</dbReference>
<evidence type="ECO:0000256" key="7">
    <source>
        <dbReference type="ARBA" id="ARBA00023163"/>
    </source>
</evidence>
<keyword evidence="7" id="KW-0804">Transcription</keyword>
<dbReference type="GO" id="GO:0005669">
    <property type="term" value="C:transcription factor TFIID complex"/>
    <property type="evidence" value="ECO:0007669"/>
    <property type="project" value="InterPro"/>
</dbReference>
<evidence type="ECO:0000259" key="10">
    <source>
        <dbReference type="PROSITE" id="PS50134"/>
    </source>
</evidence>
<feature type="region of interest" description="Disordered" evidence="9">
    <location>
        <begin position="376"/>
        <end position="398"/>
    </location>
</feature>
<feature type="compositionally biased region" description="Low complexity" evidence="9">
    <location>
        <begin position="640"/>
        <end position="658"/>
    </location>
</feature>
<dbReference type="InterPro" id="IPR007900">
    <property type="entry name" value="TAF4_C"/>
</dbReference>
<organism evidence="11 12">
    <name type="scientific">Aphanomyces astaci</name>
    <name type="common">Crayfish plague agent</name>
    <dbReference type="NCBI Taxonomy" id="112090"/>
    <lineage>
        <taxon>Eukaryota</taxon>
        <taxon>Sar</taxon>
        <taxon>Stramenopiles</taxon>
        <taxon>Oomycota</taxon>
        <taxon>Saprolegniomycetes</taxon>
        <taxon>Saprolegniales</taxon>
        <taxon>Verrucalvaceae</taxon>
        <taxon>Aphanomyces</taxon>
    </lineage>
</organism>
<dbReference type="Proteomes" id="UP000266196">
    <property type="component" value="Unassembled WGS sequence"/>
</dbReference>
<evidence type="ECO:0000313" key="11">
    <source>
        <dbReference type="EMBL" id="RHZ15896.1"/>
    </source>
</evidence>
<proteinExistence type="inferred from homology"/>
<feature type="compositionally biased region" description="Low complexity" evidence="9">
    <location>
        <begin position="535"/>
        <end position="556"/>
    </location>
</feature>
<keyword evidence="4" id="KW-0863">Zinc-finger</keyword>
<evidence type="ECO:0000256" key="5">
    <source>
        <dbReference type="ARBA" id="ARBA00022833"/>
    </source>
</evidence>
<keyword evidence="3" id="KW-0479">Metal-binding</keyword>
<feature type="region of interest" description="Disordered" evidence="9">
    <location>
        <begin position="27"/>
        <end position="67"/>
    </location>
</feature>
<evidence type="ECO:0000256" key="3">
    <source>
        <dbReference type="ARBA" id="ARBA00022723"/>
    </source>
</evidence>
<feature type="region of interest" description="Disordered" evidence="9">
    <location>
        <begin position="496"/>
        <end position="556"/>
    </location>
</feature>
<evidence type="ECO:0000256" key="1">
    <source>
        <dbReference type="ARBA" id="ARBA00004123"/>
    </source>
</evidence>
<dbReference type="SMART" id="SM00551">
    <property type="entry name" value="ZnF_TAZ"/>
    <property type="match status" value="1"/>
</dbReference>
<dbReference type="PROSITE" id="PS50134">
    <property type="entry name" value="ZF_TAZ"/>
    <property type="match status" value="1"/>
</dbReference>
<evidence type="ECO:0000256" key="6">
    <source>
        <dbReference type="ARBA" id="ARBA00023015"/>
    </source>
</evidence>
<dbReference type="SUPFAM" id="SSF57933">
    <property type="entry name" value="TAZ domain"/>
    <property type="match status" value="1"/>
</dbReference>
<dbReference type="GO" id="GO:0006352">
    <property type="term" value="P:DNA-templated transcription initiation"/>
    <property type="evidence" value="ECO:0007669"/>
    <property type="project" value="InterPro"/>
</dbReference>
<dbReference type="InterPro" id="IPR035898">
    <property type="entry name" value="TAZ_dom_sf"/>
</dbReference>
<feature type="compositionally biased region" description="Pro residues" evidence="9">
    <location>
        <begin position="379"/>
        <end position="389"/>
    </location>
</feature>
<dbReference type="VEuPathDB" id="FungiDB:H257_01879"/>
<dbReference type="EMBL" id="QUTE01009993">
    <property type="protein sequence ID" value="RHZ15896.1"/>
    <property type="molecule type" value="Genomic_DNA"/>
</dbReference>
<feature type="domain" description="TAZ-type" evidence="10">
    <location>
        <begin position="400"/>
        <end position="485"/>
    </location>
</feature>
<keyword evidence="5" id="KW-0862">Zinc</keyword>
<comment type="subcellular location">
    <subcellularLocation>
        <location evidence="1">Nucleus</location>
    </subcellularLocation>
</comment>
<evidence type="ECO:0000256" key="4">
    <source>
        <dbReference type="ARBA" id="ARBA00022771"/>
    </source>
</evidence>
<evidence type="ECO:0000313" key="12">
    <source>
        <dbReference type="Proteomes" id="UP000266196"/>
    </source>
</evidence>
<feature type="compositionally biased region" description="Low complexity" evidence="9">
    <location>
        <begin position="680"/>
        <end position="695"/>
    </location>
</feature>
<protein>
    <recommendedName>
        <fullName evidence="10">TAZ-type domain-containing protein</fullName>
    </recommendedName>
</protein>
<dbReference type="PANTHER" id="PTHR48125">
    <property type="entry name" value="LP07818P1"/>
    <property type="match status" value="1"/>
</dbReference>
<dbReference type="InterPro" id="IPR000197">
    <property type="entry name" value="Znf_TAZ"/>
</dbReference>
<dbReference type="AlphaFoldDB" id="A0A397F4X4"/>
<accession>A0A397F4X4</accession>
<gene>
    <name evidence="11" type="ORF">DYB31_002774</name>
</gene>
<dbReference type="Gene3D" id="1.20.1020.10">
    <property type="entry name" value="TAZ domain"/>
    <property type="match status" value="1"/>
</dbReference>
<sequence length="993" mass="108103">MNSLQIEDLGRFLSEHMATEPGAEDWKGFSLGYADEEGSSPQAVSSSRPSTTQTPFHSSLMSSSLPNSPFPSVLPLLTRQALDSAMSEFNDFSLEEKAVKPPVRKSAVLQEAITSIKVSQILPCYFVSLYSQSIVQLLTRERDELRLDRDRMKQEVSKLASCLQFSHMGSMVAANAMAMTQMPNPGGVPPTGPTVLGLFSTRAFAKMSAPIDDLLYDDDDDDDICTTHRDSHIELTTIIAMEDTGMAAGGLAQQPVAMGMLAPPSAVLAPQQMLVQPPVGVIAPPHSAMATPIAYTPSPTGSPPATTPEEKIKNLFQLIHKRFPEKYKPLHDEVRNRPMVVKATMPRTFPTQPTMKAEPVATIPFSQSTAVSYQAAPAPSRPMAPPQRAPTPVVAAPANTPEANGKIRFARQLLAHSATCTSNSGECKAFAKCEDIKRFFKHTVTCTAGRECNHCEQLRTLVKLHATDCAVGPRDRCPIPFCDNMRLNVIAVATPQRQVPVKEQQPTSPPRAMHDDHGESMKKQPAAAQPPVPSQQPVSVSHSTTTPQPQQQQQPHMATNYGHILQMILHCQQCTLSSGCGVPGCADSKDVMRETQNPGTTMIKAKTFLQVMGHFKQCANKAICPVCSVGMQPVPFAVAPQPSTTAPASTPAASPSPSGKYTATSPRSPREGGPAKKAKASPATAAPTSAAKKATVMSYQQQTHPGAIETYDLTEELAPTNANDLRLEADVLTHTSIDPQAEKRIMLAGVPPRAKQLAPKKETWSELFQHHGLQQTMAKALVAGGLQAQLGDDVIEVMGLALHEYLKQVLEEMVEVAKQRNDVYANSIPRKQPPPPSNQPTKTAVEILRLSSDEHFNRQMQTDQALRSELLEEGRKDESADKDKNKRRKGKANPKAAPSSSSASKKDLIDKDEEDMDIDELARKDLKLKLLQEGSVMLEGRVNTSIAPNARRNKHEVQVTMEDAEYWLRSQKPYVDAKLFCRAAAARIHAKNL</sequence>
<comment type="similarity">
    <text evidence="2">Belongs to the TAF4 family.</text>
</comment>
<dbReference type="Pfam" id="PF02135">
    <property type="entry name" value="zf-TAZ"/>
    <property type="match status" value="1"/>
</dbReference>
<feature type="region of interest" description="Disordered" evidence="9">
    <location>
        <begin position="640"/>
        <end position="698"/>
    </location>
</feature>
<evidence type="ECO:0000256" key="8">
    <source>
        <dbReference type="ARBA" id="ARBA00023242"/>
    </source>
</evidence>
<evidence type="ECO:0000256" key="9">
    <source>
        <dbReference type="SAM" id="MobiDB-lite"/>
    </source>
</evidence>
<name>A0A397F4X4_APHAT</name>
<feature type="region of interest" description="Disordered" evidence="9">
    <location>
        <begin position="869"/>
        <end position="911"/>
    </location>
</feature>
<evidence type="ECO:0000256" key="2">
    <source>
        <dbReference type="ARBA" id="ARBA00006178"/>
    </source>
</evidence>
<dbReference type="VEuPathDB" id="FungiDB:H257_01880"/>
<keyword evidence="8" id="KW-0539">Nucleus</keyword>
<keyword evidence="6" id="KW-0805">Transcription regulation</keyword>
<feature type="compositionally biased region" description="Low complexity" evidence="9">
    <location>
        <begin position="39"/>
        <end position="67"/>
    </location>
</feature>